<dbReference type="PANTHER" id="PTHR11802">
    <property type="entry name" value="SERINE PROTEASE FAMILY S10 SERINE CARBOXYPEPTIDASE"/>
    <property type="match status" value="1"/>
</dbReference>
<keyword evidence="4 5" id="KW-0121">Carboxypeptidase</keyword>
<gene>
    <name evidence="5" type="ORF">glysoja_025830</name>
</gene>
<evidence type="ECO:0000313" key="5">
    <source>
        <dbReference type="EMBL" id="KHN30339.1"/>
    </source>
</evidence>
<dbReference type="GO" id="GO:0004185">
    <property type="term" value="F:serine-type carboxypeptidase activity"/>
    <property type="evidence" value="ECO:0007669"/>
    <property type="project" value="UniProtKB-UniRule"/>
</dbReference>
<dbReference type="Pfam" id="PF00450">
    <property type="entry name" value="Peptidase_S10"/>
    <property type="match status" value="1"/>
</dbReference>
<reference evidence="5" key="1">
    <citation type="submission" date="2014-07" db="EMBL/GenBank/DDBJ databases">
        <title>Identification of a novel salt tolerance gene in wild soybean by whole-genome sequencing.</title>
        <authorList>
            <person name="Lam H.-M."/>
            <person name="Qi X."/>
            <person name="Li M.-W."/>
            <person name="Liu X."/>
            <person name="Xie M."/>
            <person name="Ni M."/>
            <person name="Xu X."/>
        </authorList>
    </citation>
    <scope>NUCLEOTIDE SEQUENCE [LARGE SCALE GENOMIC DNA]</scope>
    <source>
        <tissue evidence="5">Root</tissue>
    </source>
</reference>
<dbReference type="FunFam" id="3.40.50.1820:FF:000453">
    <property type="entry name" value="Carboxypeptidase"/>
    <property type="match status" value="1"/>
</dbReference>
<dbReference type="GO" id="GO:0005773">
    <property type="term" value="C:vacuole"/>
    <property type="evidence" value="ECO:0007669"/>
    <property type="project" value="TreeGrafter"/>
</dbReference>
<dbReference type="InterPro" id="IPR018202">
    <property type="entry name" value="Ser_caboxypep_ser_AS"/>
</dbReference>
<feature type="signal peptide" evidence="4">
    <location>
        <begin position="1"/>
        <end position="26"/>
    </location>
</feature>
<evidence type="ECO:0000256" key="1">
    <source>
        <dbReference type="ARBA" id="ARBA00004613"/>
    </source>
</evidence>
<evidence type="ECO:0000256" key="3">
    <source>
        <dbReference type="ARBA" id="ARBA00022525"/>
    </source>
</evidence>
<dbReference type="InterPro" id="IPR001563">
    <property type="entry name" value="Peptidase_S10"/>
</dbReference>
<name>A0A0B2RD89_GLYSO</name>
<dbReference type="EMBL" id="KN651818">
    <property type="protein sequence ID" value="KHN30339.1"/>
    <property type="molecule type" value="Genomic_DNA"/>
</dbReference>
<dbReference type="AlphaFoldDB" id="A0A0B2RD89"/>
<dbReference type="GO" id="GO:0006508">
    <property type="term" value="P:proteolysis"/>
    <property type="evidence" value="ECO:0007669"/>
    <property type="project" value="UniProtKB-KW"/>
</dbReference>
<evidence type="ECO:0000256" key="2">
    <source>
        <dbReference type="ARBA" id="ARBA00009431"/>
    </source>
</evidence>
<sequence>MFPQPWIFLIATIIAISLFMSSLVESFPVADKVKSLPEQLPVSFQQFAGFVPVDDKNQRALFYYFVEAETNPASKPLVLWLNGGPGCTSVGVGAFTEHGPFVTNQGEAIEKNQYSWNKEANILYLESPAGVGFSYSLNLSFYKTLNDEITARDSLVFLRRWFAKFPEYKNRDFYITGESYGGHYVPQLAELIIKSKVNFNLKGIAIGNPLLDFDTDMNAVDEYYWSHGIISDYAYKIRTSLCNSSRVLREYFSGQISKDCLVAAQKVSEEYSFTNFIDPYYVVGEKCLSYNVSQAGFLRETLNSGMFQFRNSHYVLQTEEPDQQVDECNLKYSEMYLNRKDVQKALHARLVGTTKYRLCSKIVQTNYDPLNREIPTINVVGFLVKSGLRVIVYSGDQDSVIPFMGTRRLVDRLAKTLGLKTTLPYSAWFVDKQVGGWTQVYGNHLTYTTIRGASHGTPATQPKRSFVLFNAFLQGKPLPKA</sequence>
<keyword evidence="4" id="KW-0732">Signal</keyword>
<keyword evidence="4 5" id="KW-0378">Hydrolase</keyword>
<protein>
    <recommendedName>
        <fullName evidence="4">Carboxypeptidase</fullName>
        <ecNumber evidence="4">3.4.16.-</ecNumber>
    </recommendedName>
</protein>
<evidence type="ECO:0000256" key="4">
    <source>
        <dbReference type="RuleBase" id="RU361156"/>
    </source>
</evidence>
<organism evidence="5">
    <name type="scientific">Glycine soja</name>
    <name type="common">Wild soybean</name>
    <dbReference type="NCBI Taxonomy" id="3848"/>
    <lineage>
        <taxon>Eukaryota</taxon>
        <taxon>Viridiplantae</taxon>
        <taxon>Streptophyta</taxon>
        <taxon>Embryophyta</taxon>
        <taxon>Tracheophyta</taxon>
        <taxon>Spermatophyta</taxon>
        <taxon>Magnoliopsida</taxon>
        <taxon>eudicotyledons</taxon>
        <taxon>Gunneridae</taxon>
        <taxon>Pentapetalae</taxon>
        <taxon>rosids</taxon>
        <taxon>fabids</taxon>
        <taxon>Fabales</taxon>
        <taxon>Fabaceae</taxon>
        <taxon>Papilionoideae</taxon>
        <taxon>50 kb inversion clade</taxon>
        <taxon>NPAAA clade</taxon>
        <taxon>indigoferoid/millettioid clade</taxon>
        <taxon>Phaseoleae</taxon>
        <taxon>Glycine</taxon>
        <taxon>Glycine subgen. Soja</taxon>
    </lineage>
</organism>
<dbReference type="SUPFAM" id="SSF53474">
    <property type="entry name" value="alpha/beta-Hydrolases"/>
    <property type="match status" value="1"/>
</dbReference>
<dbReference type="EC" id="3.4.16.-" evidence="4"/>
<dbReference type="GO" id="GO:0005576">
    <property type="term" value="C:extracellular region"/>
    <property type="evidence" value="ECO:0007669"/>
    <property type="project" value="UniProtKB-SubCell"/>
</dbReference>
<keyword evidence="4" id="KW-0645">Protease</keyword>
<feature type="chain" id="PRO_5006514059" description="Carboxypeptidase" evidence="4">
    <location>
        <begin position="27"/>
        <end position="481"/>
    </location>
</feature>
<comment type="similarity">
    <text evidence="2 4">Belongs to the peptidase S10 family.</text>
</comment>
<dbReference type="PRINTS" id="PR00724">
    <property type="entry name" value="CRBOXYPTASEC"/>
</dbReference>
<proteinExistence type="inferred from homology"/>
<accession>A0A0B2RD89</accession>
<dbReference type="PROSITE" id="PS00131">
    <property type="entry name" value="CARBOXYPEPT_SER_SER"/>
    <property type="match status" value="1"/>
</dbReference>
<comment type="subcellular location">
    <subcellularLocation>
        <location evidence="1">Secreted</location>
    </subcellularLocation>
</comment>
<dbReference type="Proteomes" id="UP000053555">
    <property type="component" value="Unassembled WGS sequence"/>
</dbReference>
<dbReference type="InterPro" id="IPR029058">
    <property type="entry name" value="AB_hydrolase_fold"/>
</dbReference>
<keyword evidence="3" id="KW-0964">Secreted</keyword>
<dbReference type="Gene3D" id="3.40.50.1820">
    <property type="entry name" value="alpha/beta hydrolase"/>
    <property type="match status" value="1"/>
</dbReference>
<dbReference type="PANTHER" id="PTHR11802:SF399">
    <property type="entry name" value="CARBOXYPEPTIDASE"/>
    <property type="match status" value="1"/>
</dbReference>